<proteinExistence type="predicted"/>
<sequence length="352" mass="37683">MSINLKLRVPAACVNKARVGALATSMAIVSSIAAPAATVAAIGAVHVALPAVAVAQTQDDPSLEQTVTDAEDVVTLGTQKVFDHGHADLGPVVNADSGETRFLVRDDSEFPPKWRHLSDTVFLVDDNAKQTLPEESQSFEFTGAKPGSHVWVIPQSEVHGVPWLGWNTQNPTLTKTADRGITLEFAGHEGDGQFSLFLQNGGFAEPQVLWTSAKHESQPMWVDLNTHTHANWVFTQPGVHKVAVRALIPLLDGTTKEITEVLTFAVGKESLEEAKSAQWDGEFLPSSTKSGDTGASASTKAKDASDEDNSSSVAVWIFIAMILIALGFVIAGLRMRASAKKRKETAAQNGQR</sequence>
<reference evidence="3 4" key="1">
    <citation type="submission" date="2021-11" db="EMBL/GenBank/DDBJ databases">
        <title>Whole genome sequences of diphtheriae toxin producing Corynebacterium ulcerans isolates from cats in Osaka, Japan.</title>
        <authorList>
            <person name="Umeda K."/>
            <person name="Hirai Y."/>
        </authorList>
    </citation>
    <scope>NUCLEOTIDE SEQUENCE [LARGE SCALE GENOMIC DNA]</scope>
    <source>
        <strain evidence="3 4">12109B-1</strain>
    </source>
</reference>
<evidence type="ECO:0000313" key="3">
    <source>
        <dbReference type="EMBL" id="GJJ42325.1"/>
    </source>
</evidence>
<dbReference type="EMBL" id="BQFK01000001">
    <property type="protein sequence ID" value="GJJ42325.1"/>
    <property type="molecule type" value="Genomic_DNA"/>
</dbReference>
<dbReference type="Proteomes" id="UP001205910">
    <property type="component" value="Unassembled WGS sequence"/>
</dbReference>
<feature type="region of interest" description="Disordered" evidence="1">
    <location>
        <begin position="282"/>
        <end position="306"/>
    </location>
</feature>
<dbReference type="RefSeq" id="WP_014835913.1">
    <property type="nucleotide sequence ID" value="NZ_AP019662.1"/>
</dbReference>
<comment type="caution">
    <text evidence="3">The sequence shown here is derived from an EMBL/GenBank/DDBJ whole genome shotgun (WGS) entry which is preliminary data.</text>
</comment>
<keyword evidence="2" id="KW-0472">Membrane</keyword>
<dbReference type="AlphaFoldDB" id="A0ABD0BIG4"/>
<keyword evidence="2" id="KW-0812">Transmembrane</keyword>
<gene>
    <name evidence="3" type="ORF">CULCOIPH005_05140</name>
</gene>
<evidence type="ECO:0000256" key="1">
    <source>
        <dbReference type="SAM" id="MobiDB-lite"/>
    </source>
</evidence>
<dbReference type="NCBIfam" id="TIGR03769">
    <property type="entry name" value="P_ac_wall_RPT"/>
    <property type="match status" value="1"/>
</dbReference>
<dbReference type="NCBIfam" id="NF038134">
    <property type="entry name" value="choice_anch_M"/>
    <property type="match status" value="1"/>
</dbReference>
<organism evidence="3 4">
    <name type="scientific">Corynebacterium ulcerans</name>
    <dbReference type="NCBI Taxonomy" id="65058"/>
    <lineage>
        <taxon>Bacteria</taxon>
        <taxon>Bacillati</taxon>
        <taxon>Actinomycetota</taxon>
        <taxon>Actinomycetes</taxon>
        <taxon>Mycobacteriales</taxon>
        <taxon>Corynebacteriaceae</taxon>
        <taxon>Corynebacterium</taxon>
    </lineage>
</organism>
<feature type="transmembrane region" description="Helical" evidence="2">
    <location>
        <begin position="313"/>
        <end position="333"/>
    </location>
</feature>
<dbReference type="InterPro" id="IPR022435">
    <property type="entry name" value="Surface-anchored_actinobac"/>
</dbReference>
<evidence type="ECO:0000256" key="2">
    <source>
        <dbReference type="SAM" id="Phobius"/>
    </source>
</evidence>
<name>A0ABD0BIG4_CORUL</name>
<evidence type="ECO:0000313" key="4">
    <source>
        <dbReference type="Proteomes" id="UP001205910"/>
    </source>
</evidence>
<keyword evidence="2" id="KW-1133">Transmembrane helix</keyword>
<accession>A0ABD0BIG4</accession>
<protein>
    <submittedName>
        <fullName evidence="3">Uncharacterized protein</fullName>
    </submittedName>
</protein>